<protein>
    <recommendedName>
        <fullName evidence="2">Phosphatidate phosphatase APP1 catalytic domain-containing protein</fullName>
    </recommendedName>
</protein>
<dbReference type="Proteomes" id="UP000231019">
    <property type="component" value="Unassembled WGS sequence"/>
</dbReference>
<name>A0A2M7G0X4_9BACT</name>
<feature type="chain" id="PRO_5014882849" description="Phosphatidate phosphatase APP1 catalytic domain-containing protein" evidence="1">
    <location>
        <begin position="20"/>
        <end position="377"/>
    </location>
</feature>
<comment type="caution">
    <text evidence="3">The sequence shown here is derived from an EMBL/GenBank/DDBJ whole genome shotgun (WGS) entry which is preliminary data.</text>
</comment>
<accession>A0A2M7G0X4</accession>
<organism evidence="3 4">
    <name type="scientific">bacterium (Candidatus Blackallbacteria) CG17_big_fil_post_rev_8_21_14_2_50_48_46</name>
    <dbReference type="NCBI Taxonomy" id="2014261"/>
    <lineage>
        <taxon>Bacteria</taxon>
        <taxon>Candidatus Blackallbacteria</taxon>
    </lineage>
</organism>
<keyword evidence="1" id="KW-0732">Signal</keyword>
<evidence type="ECO:0000259" key="2">
    <source>
        <dbReference type="Pfam" id="PF09949"/>
    </source>
</evidence>
<dbReference type="PANTHER" id="PTHR28208">
    <property type="entry name" value="PHOSPHATIDATE PHOSPHATASE APP1"/>
    <property type="match status" value="1"/>
</dbReference>
<gene>
    <name evidence="3" type="ORF">COW36_17880</name>
</gene>
<dbReference type="AlphaFoldDB" id="A0A2M7G0X4"/>
<sequence length="377" mass="41833">MKKQLLFSLLLLCSCSSYPLQMVQTTALGSAQLEAQRSAKKLDIRLFRSYGNESQVWLKARVIQAENQKPESPHDSSLVNFWRNLTSLSVKEVPGIQVIFSLNGKQITLISDKEGMIQAPIGAFGPLSAGLYTLQAELAPGQKATAPPSSEKIVIQSLNSQDIGIVSDIDDTIKLSNVTQKLNALRRLLFSNSYSSEPIPGTAMLYQRLENRDGQADGDITYISGSPFNLSPYIYRFMDFRTFPTGAIELKKWGFGKTDDSPLEQYAFKLSRLRQLFATYPQKSFLFFGDSGEKDPEIYRQIAQEFPGRVKGIFINNVTQAQAQDPRFQGTYLTRDAVEAAQILLNQGLLTPADLEAIQAAQAGRIFAKDVPARTSP</sequence>
<dbReference type="PANTHER" id="PTHR28208:SF3">
    <property type="entry name" value="PHOSPHATIDATE PHOSPHATASE APP1"/>
    <property type="match status" value="1"/>
</dbReference>
<evidence type="ECO:0000313" key="3">
    <source>
        <dbReference type="EMBL" id="PIW15286.1"/>
    </source>
</evidence>
<dbReference type="EMBL" id="PFFQ01000053">
    <property type="protein sequence ID" value="PIW15286.1"/>
    <property type="molecule type" value="Genomic_DNA"/>
</dbReference>
<dbReference type="InterPro" id="IPR019236">
    <property type="entry name" value="APP1_cat"/>
</dbReference>
<dbReference type="Pfam" id="PF09949">
    <property type="entry name" value="APP1_cat"/>
    <property type="match status" value="1"/>
</dbReference>
<dbReference type="InterPro" id="IPR052935">
    <property type="entry name" value="Mg2+_PAP"/>
</dbReference>
<evidence type="ECO:0000313" key="4">
    <source>
        <dbReference type="Proteomes" id="UP000231019"/>
    </source>
</evidence>
<feature type="domain" description="Phosphatidate phosphatase APP1 catalytic" evidence="2">
    <location>
        <begin position="163"/>
        <end position="316"/>
    </location>
</feature>
<reference evidence="3 4" key="1">
    <citation type="submission" date="2017-09" db="EMBL/GenBank/DDBJ databases">
        <title>Depth-based differentiation of microbial function through sediment-hosted aquifers and enrichment of novel symbionts in the deep terrestrial subsurface.</title>
        <authorList>
            <person name="Probst A.J."/>
            <person name="Ladd B."/>
            <person name="Jarett J.K."/>
            <person name="Geller-Mcgrath D.E."/>
            <person name="Sieber C.M."/>
            <person name="Emerson J.B."/>
            <person name="Anantharaman K."/>
            <person name="Thomas B.C."/>
            <person name="Malmstrom R."/>
            <person name="Stieglmeier M."/>
            <person name="Klingl A."/>
            <person name="Woyke T."/>
            <person name="Ryan C.M."/>
            <person name="Banfield J.F."/>
        </authorList>
    </citation>
    <scope>NUCLEOTIDE SEQUENCE [LARGE SCALE GENOMIC DNA]</scope>
    <source>
        <strain evidence="3">CG17_big_fil_post_rev_8_21_14_2_50_48_46</strain>
    </source>
</reference>
<dbReference type="GO" id="GO:0008195">
    <property type="term" value="F:phosphatidate phosphatase activity"/>
    <property type="evidence" value="ECO:0007669"/>
    <property type="project" value="InterPro"/>
</dbReference>
<evidence type="ECO:0000256" key="1">
    <source>
        <dbReference type="SAM" id="SignalP"/>
    </source>
</evidence>
<dbReference type="PROSITE" id="PS51257">
    <property type="entry name" value="PROKAR_LIPOPROTEIN"/>
    <property type="match status" value="1"/>
</dbReference>
<proteinExistence type="predicted"/>
<feature type="signal peptide" evidence="1">
    <location>
        <begin position="1"/>
        <end position="19"/>
    </location>
</feature>